<reference evidence="3" key="1">
    <citation type="journal article" date="2019" name="Int. J. Syst. Evol. Microbiol.">
        <title>The Global Catalogue of Microorganisms (GCM) 10K type strain sequencing project: providing services to taxonomists for standard genome sequencing and annotation.</title>
        <authorList>
            <consortium name="The Broad Institute Genomics Platform"/>
            <consortium name="The Broad Institute Genome Sequencing Center for Infectious Disease"/>
            <person name="Wu L."/>
            <person name="Ma J."/>
        </authorList>
    </citation>
    <scope>NUCLEOTIDE SEQUENCE [LARGE SCALE GENOMIC DNA]</scope>
    <source>
        <strain evidence="3">NCAIM B.02333</strain>
    </source>
</reference>
<proteinExistence type="predicted"/>
<feature type="compositionally biased region" description="Low complexity" evidence="1">
    <location>
        <begin position="82"/>
        <end position="107"/>
    </location>
</feature>
<organism evidence="2 3">
    <name type="scientific">Aquipuribacter hungaricus</name>
    <dbReference type="NCBI Taxonomy" id="545624"/>
    <lineage>
        <taxon>Bacteria</taxon>
        <taxon>Bacillati</taxon>
        <taxon>Actinomycetota</taxon>
        <taxon>Actinomycetes</taxon>
        <taxon>Micrococcales</taxon>
        <taxon>Intrasporangiaceae</taxon>
        <taxon>Aquipuribacter</taxon>
    </lineage>
</organism>
<dbReference type="EMBL" id="JBHRWW010000006">
    <property type="protein sequence ID" value="MFC3688920.1"/>
    <property type="molecule type" value="Genomic_DNA"/>
</dbReference>
<evidence type="ECO:0000256" key="1">
    <source>
        <dbReference type="SAM" id="MobiDB-lite"/>
    </source>
</evidence>
<name>A0ABV7WGU5_9MICO</name>
<gene>
    <name evidence="2" type="ORF">ACFOLH_11260</name>
</gene>
<evidence type="ECO:0000313" key="2">
    <source>
        <dbReference type="EMBL" id="MFC3688920.1"/>
    </source>
</evidence>
<dbReference type="RefSeq" id="WP_340288221.1">
    <property type="nucleotide sequence ID" value="NZ_JBBEOI010000001.1"/>
</dbReference>
<evidence type="ECO:0000313" key="3">
    <source>
        <dbReference type="Proteomes" id="UP001595685"/>
    </source>
</evidence>
<sequence>MTTIPADANRIEAAARALLDEKVAAVRVLAAARQAREDQRAALAEAERNDTAAYTAALRAGWTADELKRVALDAASKRAPGRPRSSAPRTGGRSTAATHTTALADTAPKTPLEDSHSG</sequence>
<feature type="region of interest" description="Disordered" evidence="1">
    <location>
        <begin position="73"/>
        <end position="118"/>
    </location>
</feature>
<dbReference type="Proteomes" id="UP001595685">
    <property type="component" value="Unassembled WGS sequence"/>
</dbReference>
<comment type="caution">
    <text evidence="2">The sequence shown here is derived from an EMBL/GenBank/DDBJ whole genome shotgun (WGS) entry which is preliminary data.</text>
</comment>
<protein>
    <submittedName>
        <fullName evidence="2">Uncharacterized protein</fullName>
    </submittedName>
</protein>
<keyword evidence="3" id="KW-1185">Reference proteome</keyword>
<accession>A0ABV7WGU5</accession>